<dbReference type="PANTHER" id="PTHR41532:SF1">
    <property type="entry name" value="FIXS PROTEIN"/>
    <property type="match status" value="1"/>
</dbReference>
<feature type="region of interest" description="Disordered" evidence="1">
    <location>
        <begin position="46"/>
        <end position="79"/>
    </location>
</feature>
<dbReference type="NCBIfam" id="TIGR00847">
    <property type="entry name" value="ccoS"/>
    <property type="match status" value="1"/>
</dbReference>
<dbReference type="Pfam" id="PF03597">
    <property type="entry name" value="FixS"/>
    <property type="match status" value="1"/>
</dbReference>
<accession>A0A1Y0CVN6</accession>
<evidence type="ECO:0000313" key="3">
    <source>
        <dbReference type="EMBL" id="ART79309.1"/>
    </source>
</evidence>
<name>A0A1Y0CVN6_9GAMM</name>
<gene>
    <name evidence="3" type="ORF">CBP12_03400</name>
</gene>
<dbReference type="Proteomes" id="UP000243793">
    <property type="component" value="Chromosome"/>
</dbReference>
<dbReference type="InterPro" id="IPR004714">
    <property type="entry name" value="Cyt_oxidase_maturation_cbb3"/>
</dbReference>
<keyword evidence="2" id="KW-0472">Membrane</keyword>
<dbReference type="AlphaFoldDB" id="A0A1Y0CVN6"/>
<evidence type="ECO:0000313" key="4">
    <source>
        <dbReference type="Proteomes" id="UP000243793"/>
    </source>
</evidence>
<reference evidence="4" key="1">
    <citation type="submission" date="2017-05" db="EMBL/GenBank/DDBJ databases">
        <authorList>
            <person name="Sung H."/>
        </authorList>
    </citation>
    <scope>NUCLEOTIDE SEQUENCE [LARGE SCALE GENOMIC DNA]</scope>
    <source>
        <strain evidence="4">AMac2203</strain>
    </source>
</reference>
<dbReference type="OrthoDB" id="9802763at2"/>
<dbReference type="PANTHER" id="PTHR41532">
    <property type="entry name" value="FIXS PROTEIN"/>
    <property type="match status" value="1"/>
</dbReference>
<dbReference type="EMBL" id="CP021376">
    <property type="protein sequence ID" value="ART79309.1"/>
    <property type="molecule type" value="Genomic_DNA"/>
</dbReference>
<dbReference type="RefSeq" id="WP_086962968.1">
    <property type="nucleotide sequence ID" value="NZ_CP021376.1"/>
</dbReference>
<sequence>MTDDVEVWYFMIPVAMVFVGIAIALFFWSVKSDQFEDLDRHGSNILFDDDDSAHQKAQTQHPSTESRKTLNKEQDEHSA</sequence>
<protein>
    <submittedName>
        <fullName evidence="3">Cbb3-type cytochrome oxidase assembly protein CcoS</fullName>
    </submittedName>
</protein>
<keyword evidence="2" id="KW-0812">Transmembrane</keyword>
<feature type="compositionally biased region" description="Basic and acidic residues" evidence="1">
    <location>
        <begin position="64"/>
        <end position="79"/>
    </location>
</feature>
<keyword evidence="4" id="KW-1185">Reference proteome</keyword>
<keyword evidence="2" id="KW-1133">Transmembrane helix</keyword>
<evidence type="ECO:0000256" key="2">
    <source>
        <dbReference type="SAM" id="Phobius"/>
    </source>
</evidence>
<proteinExistence type="predicted"/>
<dbReference type="KEGG" id="ocm:CBP12_03400"/>
<organism evidence="3 4">
    <name type="scientific">Oceanisphaera avium</name>
    <dbReference type="NCBI Taxonomy" id="1903694"/>
    <lineage>
        <taxon>Bacteria</taxon>
        <taxon>Pseudomonadati</taxon>
        <taxon>Pseudomonadota</taxon>
        <taxon>Gammaproteobacteria</taxon>
        <taxon>Aeromonadales</taxon>
        <taxon>Aeromonadaceae</taxon>
        <taxon>Oceanisphaera</taxon>
    </lineage>
</organism>
<evidence type="ECO:0000256" key="1">
    <source>
        <dbReference type="SAM" id="MobiDB-lite"/>
    </source>
</evidence>
<feature type="transmembrane region" description="Helical" evidence="2">
    <location>
        <begin position="6"/>
        <end position="30"/>
    </location>
</feature>